<reference evidence="4 5" key="1">
    <citation type="journal article" date="2019" name="Int. J. Syst. Evol. Microbiol.">
        <title>The Draft Whole-Genome Sequence of the Antibiotic Producer Empedobacter haloabium ATCC 31962 Provides Indications for Its Taxonomic Reclassification.</title>
        <authorList>
            <person name="Miess H."/>
            <person name="Arlt P."/>
            <person name="Apel A.K."/>
            <person name="Weber T."/>
            <person name="Nieselt K."/>
            <person name="Hanssen F."/>
            <person name="Czemmel S."/>
            <person name="Nahnsen S."/>
            <person name="Gross H."/>
        </authorList>
    </citation>
    <scope>NUCLEOTIDE SEQUENCE [LARGE SCALE GENOMIC DNA]</scope>
    <source>
        <strain evidence="4 5">ATCC 31962</strain>
    </source>
</reference>
<feature type="transmembrane region" description="Helical" evidence="1">
    <location>
        <begin position="20"/>
        <end position="45"/>
    </location>
</feature>
<name>A0ABZ1UU33_9BURK</name>
<keyword evidence="1" id="KW-0472">Membrane</keyword>
<dbReference type="Pfam" id="PF17152">
    <property type="entry name" value="CHASE8"/>
    <property type="match status" value="1"/>
</dbReference>
<dbReference type="PROSITE" id="PS50887">
    <property type="entry name" value="GGDEF"/>
    <property type="match status" value="1"/>
</dbReference>
<dbReference type="CDD" id="cd01949">
    <property type="entry name" value="GGDEF"/>
    <property type="match status" value="1"/>
</dbReference>
<evidence type="ECO:0000259" key="2">
    <source>
        <dbReference type="PROSITE" id="PS50883"/>
    </source>
</evidence>
<dbReference type="SUPFAM" id="SSF141868">
    <property type="entry name" value="EAL domain-like"/>
    <property type="match status" value="1"/>
</dbReference>
<keyword evidence="1" id="KW-0812">Transmembrane</keyword>
<dbReference type="Pfam" id="PF00563">
    <property type="entry name" value="EAL"/>
    <property type="match status" value="1"/>
</dbReference>
<dbReference type="SUPFAM" id="SSF55073">
    <property type="entry name" value="Nucleotide cyclase"/>
    <property type="match status" value="1"/>
</dbReference>
<accession>A0ABZ1UU33</accession>
<dbReference type="NCBIfam" id="TIGR00254">
    <property type="entry name" value="GGDEF"/>
    <property type="match status" value="1"/>
</dbReference>
<evidence type="ECO:0000259" key="3">
    <source>
        <dbReference type="PROSITE" id="PS50887"/>
    </source>
</evidence>
<dbReference type="InterPro" id="IPR052155">
    <property type="entry name" value="Biofilm_reg_signaling"/>
</dbReference>
<evidence type="ECO:0000256" key="1">
    <source>
        <dbReference type="SAM" id="Phobius"/>
    </source>
</evidence>
<dbReference type="SMART" id="SM00267">
    <property type="entry name" value="GGDEF"/>
    <property type="match status" value="1"/>
</dbReference>
<dbReference type="InterPro" id="IPR000160">
    <property type="entry name" value="GGDEF_dom"/>
</dbReference>
<sequence length="621" mass="65710">MPHRKQAVAPGQQITRTLGAGQLAAAISALVFVGAILLACEWVALRGALADETRMQAAIVADNVAASLMFGDQQAAGEMLASLRQAGHLRTAALYSRDGRLFARYVAPAHAHRAGLEAAMPAVGTLAVTHPVSYRGQALGRIELVTGADRIVTGLLRYAGLLALASLGGLLVVAVVMYRTRARVAAAERELHYLANTDAVTGLPNRRATYQWLEQAIADHRDGQVAVLLVDLDNFKLVNDTAGHAAGDVLLRQVAAALGGVVRPPDLVGRIGGDEFAVIAEVADTAGAQAIGERLLAALRTPFALASGEVFATASVGLCLYPQDAPGMTELLSSADAALYRAKSAGRNRLVAFVPEMTLAAQRRAQLEAELRRAIEQEALLPYYQPQFDCRTGAMVGVEALLRWPHPERGFVSPAEFIPVAEDTGLIVELGRWVLRRACADLAAWDRAGAPPLTVAVNVSARQLKEPDFLGDVLAALHASGLAPGRLELELTESLLMDDVECAVAFMHAVRAAGVRLSIDDFGTGYSSLAYLQSFPINQLKVDRKFVQSLPVAGHTIATAVIALARGFGLAVVAEGVERQEQLDWLRAAGCDHAQGFLLGMPMPAAQLLATATAPRTAALT</sequence>
<feature type="domain" description="EAL" evidence="2">
    <location>
        <begin position="364"/>
        <end position="616"/>
    </location>
</feature>
<keyword evidence="5" id="KW-1185">Reference proteome</keyword>
<evidence type="ECO:0000313" key="4">
    <source>
        <dbReference type="EMBL" id="WUR15463.1"/>
    </source>
</evidence>
<dbReference type="EMBL" id="CP136508">
    <property type="protein sequence ID" value="WUR15463.1"/>
    <property type="molecule type" value="Genomic_DNA"/>
</dbReference>
<proteinExistence type="predicted"/>
<gene>
    <name evidence="4" type="ORF">E7V67_010290</name>
</gene>
<dbReference type="InterPro" id="IPR035919">
    <property type="entry name" value="EAL_sf"/>
</dbReference>
<feature type="domain" description="GGDEF" evidence="3">
    <location>
        <begin position="223"/>
        <end position="355"/>
    </location>
</feature>
<organism evidence="4 5">
    <name type="scientific">[Empedobacter] haloabium</name>
    <dbReference type="NCBI Taxonomy" id="592317"/>
    <lineage>
        <taxon>Bacteria</taxon>
        <taxon>Pseudomonadati</taxon>
        <taxon>Pseudomonadota</taxon>
        <taxon>Betaproteobacteria</taxon>
        <taxon>Burkholderiales</taxon>
        <taxon>Oxalobacteraceae</taxon>
        <taxon>Telluria group</taxon>
        <taxon>Telluria group incertae sedis</taxon>
    </lineage>
</organism>
<feature type="transmembrane region" description="Helical" evidence="1">
    <location>
        <begin position="158"/>
        <end position="178"/>
    </location>
</feature>
<dbReference type="PANTHER" id="PTHR44757:SF2">
    <property type="entry name" value="BIOFILM ARCHITECTURE MAINTENANCE PROTEIN MBAA"/>
    <property type="match status" value="1"/>
</dbReference>
<dbReference type="InterPro" id="IPR001633">
    <property type="entry name" value="EAL_dom"/>
</dbReference>
<evidence type="ECO:0000313" key="5">
    <source>
        <dbReference type="Proteomes" id="UP000321323"/>
    </source>
</evidence>
<dbReference type="InterPro" id="IPR029787">
    <property type="entry name" value="Nucleotide_cyclase"/>
</dbReference>
<dbReference type="PANTHER" id="PTHR44757">
    <property type="entry name" value="DIGUANYLATE CYCLASE DGCP"/>
    <property type="match status" value="1"/>
</dbReference>
<dbReference type="Pfam" id="PF00990">
    <property type="entry name" value="GGDEF"/>
    <property type="match status" value="1"/>
</dbReference>
<dbReference type="Gene3D" id="3.30.70.270">
    <property type="match status" value="1"/>
</dbReference>
<dbReference type="SMART" id="SM00052">
    <property type="entry name" value="EAL"/>
    <property type="match status" value="1"/>
</dbReference>
<protein>
    <submittedName>
        <fullName evidence="4">EAL domain-containing protein</fullName>
    </submittedName>
</protein>
<dbReference type="Gene3D" id="3.20.20.450">
    <property type="entry name" value="EAL domain"/>
    <property type="match status" value="1"/>
</dbReference>
<dbReference type="InterPro" id="IPR033417">
    <property type="entry name" value="CHASE8"/>
</dbReference>
<keyword evidence="1" id="KW-1133">Transmembrane helix</keyword>
<dbReference type="InterPro" id="IPR043128">
    <property type="entry name" value="Rev_trsase/Diguanyl_cyclase"/>
</dbReference>
<dbReference type="PROSITE" id="PS50883">
    <property type="entry name" value="EAL"/>
    <property type="match status" value="1"/>
</dbReference>
<dbReference type="Proteomes" id="UP000321323">
    <property type="component" value="Chromosome"/>
</dbReference>
<dbReference type="CDD" id="cd01948">
    <property type="entry name" value="EAL"/>
    <property type="match status" value="1"/>
</dbReference>